<dbReference type="Gene3D" id="1.20.120.450">
    <property type="entry name" value="dinb family like domain"/>
    <property type="match status" value="1"/>
</dbReference>
<dbReference type="OrthoDB" id="154776at2"/>
<dbReference type="AlphaFoldDB" id="A0A402A9W2"/>
<proteinExistence type="predicted"/>
<dbReference type="SUPFAM" id="SSF109854">
    <property type="entry name" value="DinB/YfiT-like putative metalloenzymes"/>
    <property type="match status" value="1"/>
</dbReference>
<evidence type="ECO:0000313" key="2">
    <source>
        <dbReference type="EMBL" id="GCE15930.1"/>
    </source>
</evidence>
<dbReference type="InterPro" id="IPR024775">
    <property type="entry name" value="DinB-like"/>
</dbReference>
<evidence type="ECO:0000313" key="3">
    <source>
        <dbReference type="Proteomes" id="UP000287352"/>
    </source>
</evidence>
<dbReference type="RefSeq" id="WP_126583331.1">
    <property type="nucleotide sequence ID" value="NZ_BIFR01000002.1"/>
</dbReference>
<dbReference type="EMBL" id="BIFR01000002">
    <property type="protein sequence ID" value="GCE15930.1"/>
    <property type="molecule type" value="Genomic_DNA"/>
</dbReference>
<gene>
    <name evidence="2" type="ORF">KTT_57890</name>
</gene>
<reference evidence="3" key="1">
    <citation type="submission" date="2018-12" db="EMBL/GenBank/DDBJ databases">
        <title>Tengunoibacter tsumagoiensis gen. nov., sp. nov., Dictyobacter kobayashii sp. nov., D. alpinus sp. nov., and D. joshuensis sp. nov. and description of Dictyobacteraceae fam. nov. within the order Ktedonobacterales isolated from Tengu-no-mugimeshi.</title>
        <authorList>
            <person name="Wang C.M."/>
            <person name="Zheng Y."/>
            <person name="Sakai Y."/>
            <person name="Toyoda A."/>
            <person name="Minakuchi Y."/>
            <person name="Abe K."/>
            <person name="Yokota A."/>
            <person name="Yabe S."/>
        </authorList>
    </citation>
    <scope>NUCLEOTIDE SEQUENCE [LARGE SCALE GENOMIC DNA]</scope>
    <source>
        <strain evidence="3">Uno3</strain>
    </source>
</reference>
<dbReference type="Proteomes" id="UP000287352">
    <property type="component" value="Unassembled WGS sequence"/>
</dbReference>
<protein>
    <recommendedName>
        <fullName evidence="1">DinB-like domain-containing protein</fullName>
    </recommendedName>
</protein>
<dbReference type="Pfam" id="PF12867">
    <property type="entry name" value="DinB_2"/>
    <property type="match status" value="1"/>
</dbReference>
<accession>A0A402A9W2</accession>
<sequence length="189" mass="20980">MIDFSPIKDKKQSFAALAAGLTKADLYAATDEMVDTIEAIISEATDADVVFVPVDPNANDQFGIPEEKDLAWTLGHVIVHVTASSEESAALALTLARGLPVEGRSRYETPWESVKTIVQLRQRLAESRRMRKSLLDAWPDEPHLDVTYSPFPQAGELNAIARFILGLYHDADHLDQLREIVRQAKEARA</sequence>
<keyword evidence="3" id="KW-1185">Reference proteome</keyword>
<evidence type="ECO:0000259" key="1">
    <source>
        <dbReference type="Pfam" id="PF12867"/>
    </source>
</evidence>
<comment type="caution">
    <text evidence="2">The sequence shown here is derived from an EMBL/GenBank/DDBJ whole genome shotgun (WGS) entry which is preliminary data.</text>
</comment>
<organism evidence="2 3">
    <name type="scientific">Tengunoibacter tsumagoiensis</name>
    <dbReference type="NCBI Taxonomy" id="2014871"/>
    <lineage>
        <taxon>Bacteria</taxon>
        <taxon>Bacillati</taxon>
        <taxon>Chloroflexota</taxon>
        <taxon>Ktedonobacteria</taxon>
        <taxon>Ktedonobacterales</taxon>
        <taxon>Dictyobacteraceae</taxon>
        <taxon>Tengunoibacter</taxon>
    </lineage>
</organism>
<dbReference type="InterPro" id="IPR034660">
    <property type="entry name" value="DinB/YfiT-like"/>
</dbReference>
<name>A0A402A9W2_9CHLR</name>
<feature type="domain" description="DinB-like" evidence="1">
    <location>
        <begin position="31"/>
        <end position="177"/>
    </location>
</feature>